<evidence type="ECO:0000313" key="2">
    <source>
        <dbReference type="EMBL" id="KNC28176.1"/>
    </source>
</evidence>
<reference evidence="2 3" key="1">
    <citation type="journal article" date="2015" name="Nat. Commun.">
        <title>Lucilia cuprina genome unlocks parasitic fly biology to underpin future interventions.</title>
        <authorList>
            <person name="Anstead C.A."/>
            <person name="Korhonen P.K."/>
            <person name="Young N.D."/>
            <person name="Hall R.S."/>
            <person name="Jex A.R."/>
            <person name="Murali S.C."/>
            <person name="Hughes D.S."/>
            <person name="Lee S.F."/>
            <person name="Perry T."/>
            <person name="Stroehlein A.J."/>
            <person name="Ansell B.R."/>
            <person name="Breugelmans B."/>
            <person name="Hofmann A."/>
            <person name="Qu J."/>
            <person name="Dugan S."/>
            <person name="Lee S.L."/>
            <person name="Chao H."/>
            <person name="Dinh H."/>
            <person name="Han Y."/>
            <person name="Doddapaneni H.V."/>
            <person name="Worley K.C."/>
            <person name="Muzny D.M."/>
            <person name="Ioannidis P."/>
            <person name="Waterhouse R.M."/>
            <person name="Zdobnov E.M."/>
            <person name="James P.J."/>
            <person name="Bagnall N.H."/>
            <person name="Kotze A.C."/>
            <person name="Gibbs R.A."/>
            <person name="Richards S."/>
            <person name="Batterham P."/>
            <person name="Gasser R.B."/>
        </authorList>
    </citation>
    <scope>NUCLEOTIDE SEQUENCE [LARGE SCALE GENOMIC DNA]</scope>
    <source>
        <strain evidence="2 3">LS</strain>
        <tissue evidence="2">Full body</tissue>
    </source>
</reference>
<feature type="compositionally biased region" description="Acidic residues" evidence="1">
    <location>
        <begin position="238"/>
        <end position="249"/>
    </location>
</feature>
<keyword evidence="3" id="KW-1185">Reference proteome</keyword>
<proteinExistence type="predicted"/>
<organism evidence="2 3">
    <name type="scientific">Lucilia cuprina</name>
    <name type="common">Green bottle fly</name>
    <name type="synonym">Australian sheep blowfly</name>
    <dbReference type="NCBI Taxonomy" id="7375"/>
    <lineage>
        <taxon>Eukaryota</taxon>
        <taxon>Metazoa</taxon>
        <taxon>Ecdysozoa</taxon>
        <taxon>Arthropoda</taxon>
        <taxon>Hexapoda</taxon>
        <taxon>Insecta</taxon>
        <taxon>Pterygota</taxon>
        <taxon>Neoptera</taxon>
        <taxon>Endopterygota</taxon>
        <taxon>Diptera</taxon>
        <taxon>Brachycera</taxon>
        <taxon>Muscomorpha</taxon>
        <taxon>Oestroidea</taxon>
        <taxon>Calliphoridae</taxon>
        <taxon>Luciliinae</taxon>
        <taxon>Lucilia</taxon>
    </lineage>
</organism>
<dbReference type="Proteomes" id="UP000037069">
    <property type="component" value="Unassembled WGS sequence"/>
</dbReference>
<accession>A0A0L0C7F3</accession>
<name>A0A0L0C7F3_LUCCU</name>
<comment type="caution">
    <text evidence="2">The sequence shown here is derived from an EMBL/GenBank/DDBJ whole genome shotgun (WGS) entry which is preliminary data.</text>
</comment>
<gene>
    <name evidence="2" type="ORF">FF38_13234</name>
</gene>
<evidence type="ECO:0000313" key="3">
    <source>
        <dbReference type="Proteomes" id="UP000037069"/>
    </source>
</evidence>
<feature type="region of interest" description="Disordered" evidence="1">
    <location>
        <begin position="226"/>
        <end position="249"/>
    </location>
</feature>
<protein>
    <submittedName>
        <fullName evidence="2">Uncharacterized protein</fullName>
    </submittedName>
</protein>
<sequence length="255" mass="29158">MEDFYREFTALDSNGLCEMILDFIHKNLIHADISLMMSMVRYQFYIPALKNIPARKTRFTETTDNGMNFVGACKTLLAEYSIFLEQSSKDISEKYAGLLLDQWLNFVSNLHREVSQVLPKLLIPFSPGKGLYYSEAVVPPQIRSVQDRPQIPSRDRRCNIQLALSQVTETTTNIALVKSLVPFRRPTLVQRQLEQQTAGQATTHQLLRQMVATINRLSESILAPVQRGRHVEARDNSSEAEEDDEFLDLDIEPLL</sequence>
<evidence type="ECO:0000256" key="1">
    <source>
        <dbReference type="SAM" id="MobiDB-lite"/>
    </source>
</evidence>
<dbReference type="EMBL" id="JRES01000817">
    <property type="protein sequence ID" value="KNC28176.1"/>
    <property type="molecule type" value="Genomic_DNA"/>
</dbReference>
<dbReference type="AlphaFoldDB" id="A0A0L0C7F3"/>